<dbReference type="GO" id="GO:0051301">
    <property type="term" value="P:cell division"/>
    <property type="evidence" value="ECO:0007669"/>
    <property type="project" value="UniProtKB-KW"/>
</dbReference>
<evidence type="ECO:0000313" key="5">
    <source>
        <dbReference type="Proteomes" id="UP000215433"/>
    </source>
</evidence>
<keyword evidence="1" id="KW-0159">Chromosome partition</keyword>
<feature type="region of interest" description="Disordered" evidence="3">
    <location>
        <begin position="1"/>
        <end position="20"/>
    </location>
</feature>
<dbReference type="GO" id="GO:0007059">
    <property type="term" value="P:chromosome segregation"/>
    <property type="evidence" value="ECO:0007669"/>
    <property type="project" value="UniProtKB-KW"/>
</dbReference>
<dbReference type="Pfam" id="PF02616">
    <property type="entry name" value="SMC_ScpA"/>
    <property type="match status" value="1"/>
</dbReference>
<evidence type="ECO:0000313" key="4">
    <source>
        <dbReference type="EMBL" id="OXM99484.1"/>
    </source>
</evidence>
<keyword evidence="4" id="KW-0131">Cell cycle</keyword>
<gene>
    <name evidence="4" type="ORF">Tam10B_2231</name>
</gene>
<evidence type="ECO:0000256" key="1">
    <source>
        <dbReference type="ARBA" id="ARBA00022829"/>
    </source>
</evidence>
<dbReference type="Proteomes" id="UP000215433">
    <property type="component" value="Unassembled WGS sequence"/>
</dbReference>
<dbReference type="PANTHER" id="PTHR33969:SF2">
    <property type="entry name" value="SEGREGATION AND CONDENSATION PROTEIN A"/>
    <property type="match status" value="1"/>
</dbReference>
<dbReference type="EMBL" id="NEWD01000038">
    <property type="protein sequence ID" value="OXM99484.1"/>
    <property type="molecule type" value="Genomic_DNA"/>
</dbReference>
<sequence length="305" mass="33325">MTAAERSADLSNSQPGGEAIESDATAGFHVELDSYQGPFDVLLGLLANKRLELTEVSLATVTEEFIAYIDAMDLTANMDEASEFIDVASVLVEAKSAALLPSFDDGDRDEHSMDALRERDLLFARLLQYKAFKQAGVDFRSRMAANAGRVDHPGYVDDAIAAMMPDLRLTIDAEALARMAARAIAGAPPEEVTVSQLHVPLVDLREQASMVRDRLRRLPEGDSMTFDQLTADTDTRIEVVARFLAVLAFFKQGELQFKQEGPYADLHLRWAAGMRAVTGRMGDGEDGSATTNDDDDVTISEKDFA</sequence>
<dbReference type="OrthoDB" id="9811016at2"/>
<accession>A0A229VV32</accession>
<proteinExistence type="predicted"/>
<dbReference type="AlphaFoldDB" id="A0A229VV32"/>
<dbReference type="Gene3D" id="6.10.250.2410">
    <property type="match status" value="1"/>
</dbReference>
<evidence type="ECO:0000256" key="2">
    <source>
        <dbReference type="ARBA" id="ARBA00044777"/>
    </source>
</evidence>
<name>A0A229VV32_9BIFI</name>
<keyword evidence="4" id="KW-0132">Cell division</keyword>
<comment type="caution">
    <text evidence="4">The sequence shown here is derived from an EMBL/GenBank/DDBJ whole genome shotgun (WGS) entry which is preliminary data.</text>
</comment>
<feature type="region of interest" description="Disordered" evidence="3">
    <location>
        <begin position="280"/>
        <end position="305"/>
    </location>
</feature>
<dbReference type="RefSeq" id="WP_093961325.1">
    <property type="nucleotide sequence ID" value="NZ_NEWD01000038.1"/>
</dbReference>
<dbReference type="InterPro" id="IPR003768">
    <property type="entry name" value="ScpA"/>
</dbReference>
<reference evidence="4 5" key="1">
    <citation type="submission" date="2017-05" db="EMBL/GenBank/DDBJ databases">
        <title>Bifidobacterium vansinderenii sp. nov.</title>
        <authorList>
            <person name="Lugli G.A."/>
            <person name="Duranti S."/>
            <person name="Mangifesta M."/>
        </authorList>
    </citation>
    <scope>NUCLEOTIDE SEQUENCE [LARGE SCALE GENOMIC DNA]</scope>
    <source>
        <strain evidence="4 5">Tam10B</strain>
    </source>
</reference>
<protein>
    <recommendedName>
        <fullName evidence="2">Segregation and condensation protein A</fullName>
    </recommendedName>
</protein>
<evidence type="ECO:0000256" key="3">
    <source>
        <dbReference type="SAM" id="MobiDB-lite"/>
    </source>
</evidence>
<keyword evidence="5" id="KW-1185">Reference proteome</keyword>
<dbReference type="PANTHER" id="PTHR33969">
    <property type="entry name" value="SEGREGATION AND CONDENSATION PROTEIN A"/>
    <property type="match status" value="1"/>
</dbReference>
<organism evidence="4 5">
    <name type="scientific">Bifidobacterium vansinderenii</name>
    <dbReference type="NCBI Taxonomy" id="1984871"/>
    <lineage>
        <taxon>Bacteria</taxon>
        <taxon>Bacillati</taxon>
        <taxon>Actinomycetota</taxon>
        <taxon>Actinomycetes</taxon>
        <taxon>Bifidobacteriales</taxon>
        <taxon>Bifidobacteriaceae</taxon>
        <taxon>Bifidobacterium</taxon>
    </lineage>
</organism>